<evidence type="ECO:0000313" key="7">
    <source>
        <dbReference type="EMBL" id="OJI99805.1"/>
    </source>
</evidence>
<proteinExistence type="predicted"/>
<dbReference type="OrthoDB" id="3172332at2759"/>
<keyword evidence="5" id="KW-0804">Transcription</keyword>
<dbReference type="VEuPathDB" id="FungiDB:ASPVEDRAFT_70112"/>
<dbReference type="InterPro" id="IPR052360">
    <property type="entry name" value="Transcr_Regulatory_Proteins"/>
</dbReference>
<dbReference type="STRING" id="1036611.A0A1L9PEB2"/>
<dbReference type="PANTHER" id="PTHR36206:SF16">
    <property type="entry name" value="TRANSCRIPTION FACTOR DOMAIN-CONTAINING PROTEIN-RELATED"/>
    <property type="match status" value="1"/>
</dbReference>
<dbReference type="GO" id="GO:0003677">
    <property type="term" value="F:DNA binding"/>
    <property type="evidence" value="ECO:0007669"/>
    <property type="project" value="UniProtKB-KW"/>
</dbReference>
<protein>
    <recommendedName>
        <fullName evidence="9">Transcription factor domain-containing protein</fullName>
    </recommendedName>
</protein>
<keyword evidence="3" id="KW-0805">Transcription regulation</keyword>
<evidence type="ECO:0000256" key="5">
    <source>
        <dbReference type="ARBA" id="ARBA00023163"/>
    </source>
</evidence>
<dbReference type="PANTHER" id="PTHR36206">
    <property type="entry name" value="ASPERCRYPTIN BIOSYNTHESIS CLUSTER-SPECIFIC TRANSCRIPTION REGULATOR ATNN-RELATED"/>
    <property type="match status" value="1"/>
</dbReference>
<evidence type="ECO:0000256" key="4">
    <source>
        <dbReference type="ARBA" id="ARBA00023125"/>
    </source>
</evidence>
<evidence type="ECO:0000256" key="2">
    <source>
        <dbReference type="ARBA" id="ARBA00022833"/>
    </source>
</evidence>
<sequence>MAMMLKDWPWPPGPAKAVTWAMTSDERLCFSYFHGHTIPTLLQSFDSTLWQKLVPQLTQHEPPVYHAMVALSAIHRSSEDNGMQLATPASFKAQDAWHRFAQDQLGRSITLLNQRCASQDPCLRDVILVCCLLFVLADLLRGRYEDAFSHLRSGLCILKELQVANQGLVEQCIVSAFAHLDILSSHYDRAFPIFSSDSQPGPTQSISHGIPGSGLYFRSLPEVRIAFDSLLRSVYRLGSRCLGMSDVEVALDYETLQGQQLAVWS</sequence>
<evidence type="ECO:0008006" key="9">
    <source>
        <dbReference type="Google" id="ProtNLM"/>
    </source>
</evidence>
<dbReference type="RefSeq" id="XP_040665568.1">
    <property type="nucleotide sequence ID" value="XM_040816056.1"/>
</dbReference>
<keyword evidence="8" id="KW-1185">Reference proteome</keyword>
<keyword evidence="4" id="KW-0238">DNA-binding</keyword>
<evidence type="ECO:0000313" key="8">
    <source>
        <dbReference type="Proteomes" id="UP000184073"/>
    </source>
</evidence>
<gene>
    <name evidence="7" type="ORF">ASPVEDRAFT_70112</name>
</gene>
<dbReference type="GO" id="GO:0046872">
    <property type="term" value="F:metal ion binding"/>
    <property type="evidence" value="ECO:0007669"/>
    <property type="project" value="UniProtKB-KW"/>
</dbReference>
<dbReference type="Proteomes" id="UP000184073">
    <property type="component" value="Unassembled WGS sequence"/>
</dbReference>
<keyword evidence="2" id="KW-0862">Zinc</keyword>
<dbReference type="Pfam" id="PF11951">
    <property type="entry name" value="Fungal_trans_2"/>
    <property type="match status" value="1"/>
</dbReference>
<accession>A0A1L9PEB2</accession>
<evidence type="ECO:0000256" key="1">
    <source>
        <dbReference type="ARBA" id="ARBA00022723"/>
    </source>
</evidence>
<keyword evidence="1" id="KW-0479">Metal-binding</keyword>
<keyword evidence="6" id="KW-0539">Nucleus</keyword>
<organism evidence="7 8">
    <name type="scientific">Aspergillus versicolor CBS 583.65</name>
    <dbReference type="NCBI Taxonomy" id="1036611"/>
    <lineage>
        <taxon>Eukaryota</taxon>
        <taxon>Fungi</taxon>
        <taxon>Dikarya</taxon>
        <taxon>Ascomycota</taxon>
        <taxon>Pezizomycotina</taxon>
        <taxon>Eurotiomycetes</taxon>
        <taxon>Eurotiomycetidae</taxon>
        <taxon>Eurotiales</taxon>
        <taxon>Aspergillaceae</taxon>
        <taxon>Aspergillus</taxon>
        <taxon>Aspergillus subgen. Nidulantes</taxon>
    </lineage>
</organism>
<name>A0A1L9PEB2_ASPVE</name>
<dbReference type="InterPro" id="IPR021858">
    <property type="entry name" value="Fun_TF"/>
</dbReference>
<reference evidence="8" key="1">
    <citation type="journal article" date="2017" name="Genome Biol.">
        <title>Comparative genomics reveals high biological diversity and specific adaptations in the industrially and medically important fungal genus Aspergillus.</title>
        <authorList>
            <person name="de Vries R.P."/>
            <person name="Riley R."/>
            <person name="Wiebenga A."/>
            <person name="Aguilar-Osorio G."/>
            <person name="Amillis S."/>
            <person name="Uchima C.A."/>
            <person name="Anderluh G."/>
            <person name="Asadollahi M."/>
            <person name="Askin M."/>
            <person name="Barry K."/>
            <person name="Battaglia E."/>
            <person name="Bayram O."/>
            <person name="Benocci T."/>
            <person name="Braus-Stromeyer S.A."/>
            <person name="Caldana C."/>
            <person name="Canovas D."/>
            <person name="Cerqueira G.C."/>
            <person name="Chen F."/>
            <person name="Chen W."/>
            <person name="Choi C."/>
            <person name="Clum A."/>
            <person name="Dos Santos R.A."/>
            <person name="Damasio A.R."/>
            <person name="Diallinas G."/>
            <person name="Emri T."/>
            <person name="Fekete E."/>
            <person name="Flipphi M."/>
            <person name="Freyberg S."/>
            <person name="Gallo A."/>
            <person name="Gournas C."/>
            <person name="Habgood R."/>
            <person name="Hainaut M."/>
            <person name="Harispe M.L."/>
            <person name="Henrissat B."/>
            <person name="Hilden K.S."/>
            <person name="Hope R."/>
            <person name="Hossain A."/>
            <person name="Karabika E."/>
            <person name="Karaffa L."/>
            <person name="Karanyi Z."/>
            <person name="Krasevec N."/>
            <person name="Kuo A."/>
            <person name="Kusch H."/>
            <person name="LaButti K."/>
            <person name="Lagendijk E.L."/>
            <person name="Lapidus A."/>
            <person name="Levasseur A."/>
            <person name="Lindquist E."/>
            <person name="Lipzen A."/>
            <person name="Logrieco A.F."/>
            <person name="MacCabe A."/>
            <person name="Maekelae M.R."/>
            <person name="Malavazi I."/>
            <person name="Melin P."/>
            <person name="Meyer V."/>
            <person name="Mielnichuk N."/>
            <person name="Miskei M."/>
            <person name="Molnar A.P."/>
            <person name="Mule G."/>
            <person name="Ngan C.Y."/>
            <person name="Orejas M."/>
            <person name="Orosz E."/>
            <person name="Ouedraogo J.P."/>
            <person name="Overkamp K.M."/>
            <person name="Park H.-S."/>
            <person name="Perrone G."/>
            <person name="Piumi F."/>
            <person name="Punt P.J."/>
            <person name="Ram A.F."/>
            <person name="Ramon A."/>
            <person name="Rauscher S."/>
            <person name="Record E."/>
            <person name="Riano-Pachon D.M."/>
            <person name="Robert V."/>
            <person name="Roehrig J."/>
            <person name="Ruller R."/>
            <person name="Salamov A."/>
            <person name="Salih N.S."/>
            <person name="Samson R.A."/>
            <person name="Sandor E."/>
            <person name="Sanguinetti M."/>
            <person name="Schuetze T."/>
            <person name="Sepcic K."/>
            <person name="Shelest E."/>
            <person name="Sherlock G."/>
            <person name="Sophianopoulou V."/>
            <person name="Squina F.M."/>
            <person name="Sun H."/>
            <person name="Susca A."/>
            <person name="Todd R.B."/>
            <person name="Tsang A."/>
            <person name="Unkles S.E."/>
            <person name="van de Wiele N."/>
            <person name="van Rossen-Uffink D."/>
            <person name="Oliveira J.V."/>
            <person name="Vesth T.C."/>
            <person name="Visser J."/>
            <person name="Yu J.-H."/>
            <person name="Zhou M."/>
            <person name="Andersen M.R."/>
            <person name="Archer D.B."/>
            <person name="Baker S.E."/>
            <person name="Benoit I."/>
            <person name="Brakhage A.A."/>
            <person name="Braus G.H."/>
            <person name="Fischer R."/>
            <person name="Frisvad J.C."/>
            <person name="Goldman G.H."/>
            <person name="Houbraken J."/>
            <person name="Oakley B."/>
            <person name="Pocsi I."/>
            <person name="Scazzocchio C."/>
            <person name="Seiboth B."/>
            <person name="vanKuyk P.A."/>
            <person name="Wortman J."/>
            <person name="Dyer P.S."/>
            <person name="Grigoriev I.V."/>
        </authorList>
    </citation>
    <scope>NUCLEOTIDE SEQUENCE [LARGE SCALE GENOMIC DNA]</scope>
    <source>
        <strain evidence="8">CBS 583.65</strain>
    </source>
</reference>
<evidence type="ECO:0000256" key="3">
    <source>
        <dbReference type="ARBA" id="ARBA00023015"/>
    </source>
</evidence>
<dbReference type="EMBL" id="KV878127">
    <property type="protein sequence ID" value="OJI99805.1"/>
    <property type="molecule type" value="Genomic_DNA"/>
</dbReference>
<dbReference type="GeneID" id="63731567"/>
<dbReference type="AlphaFoldDB" id="A0A1L9PEB2"/>
<evidence type="ECO:0000256" key="6">
    <source>
        <dbReference type="ARBA" id="ARBA00023242"/>
    </source>
</evidence>